<evidence type="ECO:0000313" key="2">
    <source>
        <dbReference type="Proteomes" id="UP000245423"/>
    </source>
</evidence>
<protein>
    <submittedName>
        <fullName evidence="1">Uncharacterized protein</fullName>
    </submittedName>
</protein>
<evidence type="ECO:0000313" key="1">
    <source>
        <dbReference type="EMBL" id="SHD77357.1"/>
    </source>
</evidence>
<reference evidence="1 2" key="1">
    <citation type="submission" date="2016-11" db="EMBL/GenBank/DDBJ databases">
        <authorList>
            <person name="Manzoor S."/>
        </authorList>
    </citation>
    <scope>NUCLEOTIDE SEQUENCE [LARGE SCALE GENOMIC DNA]</scope>
    <source>
        <strain evidence="1">Clostridium ultunense strain Esp</strain>
    </source>
</reference>
<dbReference type="Proteomes" id="UP000245423">
    <property type="component" value="Chromosome 1"/>
</dbReference>
<proteinExistence type="predicted"/>
<organism evidence="1 2">
    <name type="scientific">[Clostridium] ultunense Esp</name>
    <dbReference type="NCBI Taxonomy" id="1288971"/>
    <lineage>
        <taxon>Bacteria</taxon>
        <taxon>Bacillati</taxon>
        <taxon>Bacillota</taxon>
        <taxon>Tissierellia</taxon>
        <taxon>Tissierellales</taxon>
        <taxon>Tepidimicrobiaceae</taxon>
        <taxon>Schnuerera</taxon>
    </lineage>
</organism>
<dbReference type="EMBL" id="LT669839">
    <property type="protein sequence ID" value="SHD77357.1"/>
    <property type="molecule type" value="Genomic_DNA"/>
</dbReference>
<sequence>MKQKNKTIGINMIIRDIIEVKAKEKEPILI</sequence>
<name>A0A1M4PPE3_9FIRM</name>
<accession>A0A1M4PPE3</accession>
<keyword evidence="2" id="KW-1185">Reference proteome</keyword>
<dbReference type="AlphaFoldDB" id="A0A1M4PPE3"/>
<gene>
    <name evidence="1" type="ORF">CUESP1_2000</name>
</gene>